<feature type="transmembrane region" description="Helical" evidence="1">
    <location>
        <begin position="32"/>
        <end position="53"/>
    </location>
</feature>
<keyword evidence="1" id="KW-0812">Transmembrane</keyword>
<protein>
    <submittedName>
        <fullName evidence="2">Uncharacterized protein</fullName>
    </submittedName>
</protein>
<evidence type="ECO:0000313" key="2">
    <source>
        <dbReference type="EMBL" id="MBD2827862.1"/>
    </source>
</evidence>
<evidence type="ECO:0000256" key="1">
    <source>
        <dbReference type="SAM" id="Phobius"/>
    </source>
</evidence>
<comment type="caution">
    <text evidence="2">The sequence shown here is derived from an EMBL/GenBank/DDBJ whole genome shotgun (WGS) entry which is preliminary data.</text>
</comment>
<dbReference type="AlphaFoldDB" id="A0A927BJ80"/>
<name>A0A927BJ80_STRGL</name>
<reference evidence="2" key="1">
    <citation type="journal article" date="2020" name="PLoS ONE">
        <title>Isolation and characterization of Streptomyces bacteriophages and Streptomyces strains encoding biosynthetic arsenals: Streptomyces strains and phages for antibiotic discovery.</title>
        <authorList>
            <person name="Montano E.T."/>
            <person name="Nideffer J.F."/>
            <person name="Brumage L."/>
            <person name="Erb M."/>
            <person name="Derman A.I."/>
            <person name="Davis J.P."/>
            <person name="Estrada E."/>
            <person name="Fu S."/>
            <person name="Le D."/>
            <person name="Vuppala A."/>
            <person name="Tran C."/>
            <person name="Luterstein E."/>
            <person name="Lakkaraju S."/>
            <person name="Panchagnula S."/>
            <person name="Ren C."/>
            <person name="Doan J."/>
            <person name="Tran S."/>
            <person name="Soriano J."/>
            <person name="Fujita Y."/>
            <person name="Gutala P."/>
            <person name="Fujii Q."/>
            <person name="Lee M."/>
            <person name="Bui A."/>
            <person name="Villarreal C."/>
            <person name="Shing S.R."/>
            <person name="Kim S."/>
            <person name="Freeman D."/>
            <person name="Racha V."/>
            <person name="Ho A."/>
            <person name="Kumar P."/>
            <person name="Falah K."/>
            <person name="Dawson T."/>
            <person name="Enustun E."/>
            <person name="Prichard A."/>
            <person name="Gomez A."/>
            <person name="Khanna K."/>
            <person name="Trigg S."/>
            <person name="Fernandez L."/>
            <person name="Pogliano K."/>
            <person name="Pogliano J."/>
        </authorList>
    </citation>
    <scope>NUCLEOTIDE SEQUENCE</scope>
    <source>
        <strain evidence="2">QF2</strain>
    </source>
</reference>
<dbReference type="EMBL" id="JACWUS010000001">
    <property type="protein sequence ID" value="MBD2827862.1"/>
    <property type="molecule type" value="Genomic_DNA"/>
</dbReference>
<feature type="transmembrane region" description="Helical" evidence="1">
    <location>
        <begin position="59"/>
        <end position="78"/>
    </location>
</feature>
<keyword evidence="1" id="KW-1133">Transmembrane helix</keyword>
<sequence>MVFHRRNRSIGCTATVANCGCSRTYSDSAMGLGMILLGLLLLIIGVLVGVPLLTTVGGILIVVGAVLWILGATGRAVGGRKHYF</sequence>
<keyword evidence="1" id="KW-0472">Membrane</keyword>
<gene>
    <name evidence="2" type="ORF">ID875_05000</name>
</gene>
<proteinExistence type="predicted"/>
<accession>A0A927BJ80</accession>
<organism evidence="2">
    <name type="scientific">Streptomyces globisporus</name>
    <dbReference type="NCBI Taxonomy" id="1908"/>
    <lineage>
        <taxon>Bacteria</taxon>
        <taxon>Bacillati</taxon>
        <taxon>Actinomycetota</taxon>
        <taxon>Actinomycetes</taxon>
        <taxon>Kitasatosporales</taxon>
        <taxon>Streptomycetaceae</taxon>
        <taxon>Streptomyces</taxon>
    </lineage>
</organism>